<keyword evidence="2" id="KW-1185">Reference proteome</keyword>
<dbReference type="OrthoDB" id="5347061at2759"/>
<comment type="caution">
    <text evidence="1">The sequence shown here is derived from an EMBL/GenBank/DDBJ whole genome shotgun (WGS) entry which is preliminary data.</text>
</comment>
<dbReference type="PANTHER" id="PTHR33112:SF16">
    <property type="entry name" value="HETEROKARYON INCOMPATIBILITY DOMAIN-CONTAINING PROTEIN"/>
    <property type="match status" value="1"/>
</dbReference>
<dbReference type="AlphaFoldDB" id="A0A8H4RKT3"/>
<accession>A0A8H4RKT3</accession>
<dbReference type="PANTHER" id="PTHR33112">
    <property type="entry name" value="DOMAIN PROTEIN, PUTATIVE-RELATED"/>
    <property type="match status" value="1"/>
</dbReference>
<evidence type="ECO:0000313" key="1">
    <source>
        <dbReference type="EMBL" id="KAF4630700.1"/>
    </source>
</evidence>
<gene>
    <name evidence="1" type="ORF">G7Y89_g7438</name>
</gene>
<dbReference type="EMBL" id="JAAMPI010000523">
    <property type="protein sequence ID" value="KAF4630700.1"/>
    <property type="molecule type" value="Genomic_DNA"/>
</dbReference>
<dbReference type="Proteomes" id="UP000566819">
    <property type="component" value="Unassembled WGS sequence"/>
</dbReference>
<evidence type="ECO:0000313" key="2">
    <source>
        <dbReference type="Proteomes" id="UP000566819"/>
    </source>
</evidence>
<protein>
    <submittedName>
        <fullName evidence="1">Uncharacterized protein</fullName>
    </submittedName>
</protein>
<proteinExistence type="predicted"/>
<organism evidence="1 2">
    <name type="scientific">Cudoniella acicularis</name>
    <dbReference type="NCBI Taxonomy" id="354080"/>
    <lineage>
        <taxon>Eukaryota</taxon>
        <taxon>Fungi</taxon>
        <taxon>Dikarya</taxon>
        <taxon>Ascomycota</taxon>
        <taxon>Pezizomycotina</taxon>
        <taxon>Leotiomycetes</taxon>
        <taxon>Helotiales</taxon>
        <taxon>Tricladiaceae</taxon>
        <taxon>Cudoniella</taxon>
    </lineage>
</organism>
<name>A0A8H4RKT3_9HELO</name>
<sequence>MDYTRCDLTKPLDRMVALAGLADYMKDKTTVTYYGGLWGDDMALQLLWISDQTEKTKEVFRMHLDIGTGEREPRMRPLLRRLLGKIFKSRATTPARLPVSYTPSWSWMSIPGPISYYQRYPAGSAPSHPATRTGDAVRPLLKVTNLVQILSKNAVFEPLLICPLHAFGLVLPIRYDKETNLWQPKPKHKVEDLEPANLTFHIDIPGEDPRFDEVGSYALILAGK</sequence>
<reference evidence="1 2" key="1">
    <citation type="submission" date="2020-03" db="EMBL/GenBank/DDBJ databases">
        <title>Draft Genome Sequence of Cudoniella acicularis.</title>
        <authorList>
            <person name="Buettner E."/>
            <person name="Kellner H."/>
        </authorList>
    </citation>
    <scope>NUCLEOTIDE SEQUENCE [LARGE SCALE GENOMIC DNA]</scope>
    <source>
        <strain evidence="1 2">DSM 108380</strain>
    </source>
</reference>